<name>A0ACC2NYX9_9HYME</name>
<proteinExistence type="predicted"/>
<reference evidence="1" key="1">
    <citation type="submission" date="2023-04" db="EMBL/GenBank/DDBJ databases">
        <title>A chromosome-level genome assembly of the parasitoid wasp Eretmocerus hayati.</title>
        <authorList>
            <person name="Zhong Y."/>
            <person name="Liu S."/>
            <person name="Liu Y."/>
        </authorList>
    </citation>
    <scope>NUCLEOTIDE SEQUENCE</scope>
    <source>
        <strain evidence="1">ZJU_SS_LIU_2023</strain>
    </source>
</reference>
<protein>
    <submittedName>
        <fullName evidence="1">Uncharacterized protein</fullName>
    </submittedName>
</protein>
<accession>A0ACC2NYX9</accession>
<keyword evidence="2" id="KW-1185">Reference proteome</keyword>
<dbReference type="Proteomes" id="UP001239111">
    <property type="component" value="Chromosome 2"/>
</dbReference>
<evidence type="ECO:0000313" key="2">
    <source>
        <dbReference type="Proteomes" id="UP001239111"/>
    </source>
</evidence>
<organism evidence="1 2">
    <name type="scientific">Eretmocerus hayati</name>
    <dbReference type="NCBI Taxonomy" id="131215"/>
    <lineage>
        <taxon>Eukaryota</taxon>
        <taxon>Metazoa</taxon>
        <taxon>Ecdysozoa</taxon>
        <taxon>Arthropoda</taxon>
        <taxon>Hexapoda</taxon>
        <taxon>Insecta</taxon>
        <taxon>Pterygota</taxon>
        <taxon>Neoptera</taxon>
        <taxon>Endopterygota</taxon>
        <taxon>Hymenoptera</taxon>
        <taxon>Apocrita</taxon>
        <taxon>Proctotrupomorpha</taxon>
        <taxon>Chalcidoidea</taxon>
        <taxon>Aphelinidae</taxon>
        <taxon>Aphelininae</taxon>
        <taxon>Eretmocerus</taxon>
    </lineage>
</organism>
<sequence length="188" mass="20945">MNAVRFVASIFCLVAVSMAENCKPLTSKQQSFLASKGIFVPEDYCYILGIGIYKLHEDLAVWNDARHICNDEGGRLAIINSKEEAEALKEMYTDSDLMYELGRPSQDVLLGFHDIYNEGEFVTILGQTMEEAGFDEWSQVGGKQPKNNDGWDNVQNCGAMAVDGKLDDVACGSEYGFICEISMSKHRF</sequence>
<evidence type="ECO:0000313" key="1">
    <source>
        <dbReference type="EMBL" id="KAJ8676063.1"/>
    </source>
</evidence>
<gene>
    <name evidence="1" type="ORF">QAD02_011849</name>
</gene>
<dbReference type="EMBL" id="CM056742">
    <property type="protein sequence ID" value="KAJ8676063.1"/>
    <property type="molecule type" value="Genomic_DNA"/>
</dbReference>
<comment type="caution">
    <text evidence="1">The sequence shown here is derived from an EMBL/GenBank/DDBJ whole genome shotgun (WGS) entry which is preliminary data.</text>
</comment>